<keyword evidence="2" id="KW-1185">Reference proteome</keyword>
<dbReference type="SUPFAM" id="SSF110004">
    <property type="entry name" value="Glycolipid transfer protein, GLTP"/>
    <property type="match status" value="1"/>
</dbReference>
<feature type="domain" description="Glycolipid transfer protein" evidence="1">
    <location>
        <begin position="56"/>
        <end position="187"/>
    </location>
</feature>
<dbReference type="InterPro" id="IPR014830">
    <property type="entry name" value="Glycolipid_transfer_prot_dom"/>
</dbReference>
<sequence length="230" mass="26076">MDSSEEAEPETYQIMRTIENSIIENNNIDLEQYLLFGNTCASKLSNQLYKTSVAFSVMCSWGTIFSFVVKDVTAKIEKLAQMRTDDPEAYKTILTMASKESEDGTIKNLKPNRSGTGHLMVLNRALEFVIELLDGVFTSDDDSAKVSTIARSSYDKHLSQYHSWPVRTAVGAALYTLPRRSEFLVRLRGKMPEADDAKFHDVFHRDGRDIVRRVNQLIIDFQLTDHNPSA</sequence>
<dbReference type="AlphaFoldDB" id="A0A1I7TUA4"/>
<dbReference type="GO" id="GO:0005829">
    <property type="term" value="C:cytosol"/>
    <property type="evidence" value="ECO:0007669"/>
    <property type="project" value="TreeGrafter"/>
</dbReference>
<proteinExistence type="predicted"/>
<name>A0A1I7TUA4_9PELO</name>
<dbReference type="PANTHER" id="PTHR10219">
    <property type="entry name" value="GLYCOLIPID TRANSFER PROTEIN-RELATED"/>
    <property type="match status" value="1"/>
</dbReference>
<reference evidence="3" key="1">
    <citation type="submission" date="2016-11" db="UniProtKB">
        <authorList>
            <consortium name="WormBaseParasite"/>
        </authorList>
    </citation>
    <scope>IDENTIFICATION</scope>
</reference>
<accession>A0A1I7TUA4</accession>
<dbReference type="PANTHER" id="PTHR10219:SF99">
    <property type="entry name" value="GLYCOLIPID TRANSFER PROTEIN DOMAIN-CONTAINING PROTEIN"/>
    <property type="match status" value="1"/>
</dbReference>
<dbReference type="FunFam" id="1.10.3520.10:FF:000015">
    <property type="entry name" value="Protein CBG06218"/>
    <property type="match status" value="1"/>
</dbReference>
<protein>
    <submittedName>
        <fullName evidence="3">GLTP domain-containing protein</fullName>
    </submittedName>
</protein>
<dbReference type="STRING" id="1561998.A0A1I7TUA4"/>
<organism evidence="2 3">
    <name type="scientific">Caenorhabditis tropicalis</name>
    <dbReference type="NCBI Taxonomy" id="1561998"/>
    <lineage>
        <taxon>Eukaryota</taxon>
        <taxon>Metazoa</taxon>
        <taxon>Ecdysozoa</taxon>
        <taxon>Nematoda</taxon>
        <taxon>Chromadorea</taxon>
        <taxon>Rhabditida</taxon>
        <taxon>Rhabditina</taxon>
        <taxon>Rhabditomorpha</taxon>
        <taxon>Rhabditoidea</taxon>
        <taxon>Rhabditidae</taxon>
        <taxon>Peloderinae</taxon>
        <taxon>Caenorhabditis</taxon>
    </lineage>
</organism>
<dbReference type="InterPro" id="IPR036497">
    <property type="entry name" value="GLTP_sf"/>
</dbReference>
<dbReference type="GO" id="GO:0016020">
    <property type="term" value="C:membrane"/>
    <property type="evidence" value="ECO:0007669"/>
    <property type="project" value="TreeGrafter"/>
</dbReference>
<dbReference type="WBParaSite" id="Csp11.Scaffold629.g11853.t1">
    <property type="protein sequence ID" value="Csp11.Scaffold629.g11853.t1"/>
    <property type="gene ID" value="Csp11.Scaffold629.g11853"/>
</dbReference>
<dbReference type="GO" id="GO:1902388">
    <property type="term" value="F:ceramide 1-phosphate transfer activity"/>
    <property type="evidence" value="ECO:0007669"/>
    <property type="project" value="TreeGrafter"/>
</dbReference>
<dbReference type="GO" id="GO:1902387">
    <property type="term" value="F:ceramide 1-phosphate binding"/>
    <property type="evidence" value="ECO:0007669"/>
    <property type="project" value="TreeGrafter"/>
</dbReference>
<dbReference type="Gene3D" id="1.10.3520.10">
    <property type="entry name" value="Glycolipid transfer protein"/>
    <property type="match status" value="1"/>
</dbReference>
<evidence type="ECO:0000313" key="2">
    <source>
        <dbReference type="Proteomes" id="UP000095282"/>
    </source>
</evidence>
<evidence type="ECO:0000313" key="3">
    <source>
        <dbReference type="WBParaSite" id="Csp11.Scaffold629.g11853.t1"/>
    </source>
</evidence>
<dbReference type="eggNOG" id="KOG4189">
    <property type="taxonomic scope" value="Eukaryota"/>
</dbReference>
<evidence type="ECO:0000259" key="1">
    <source>
        <dbReference type="Pfam" id="PF08718"/>
    </source>
</evidence>
<dbReference type="Pfam" id="PF08718">
    <property type="entry name" value="GLTP"/>
    <property type="match status" value="1"/>
</dbReference>
<dbReference type="Proteomes" id="UP000095282">
    <property type="component" value="Unplaced"/>
</dbReference>